<name>A0A0E0KUE4_ORYPU</name>
<keyword evidence="5" id="KW-1133">Transmembrane helix</keyword>
<accession>A0A0E0KUE4</accession>
<dbReference type="STRING" id="4537.A0A0E0KUE4"/>
<evidence type="ECO:0000256" key="2">
    <source>
        <dbReference type="ARBA" id="ARBA00022771"/>
    </source>
</evidence>
<reference evidence="7" key="2">
    <citation type="submission" date="2018-05" db="EMBL/GenBank/DDBJ databases">
        <title>OpunRS2 (Oryza punctata Reference Sequence Version 2).</title>
        <authorList>
            <person name="Zhang J."/>
            <person name="Kudrna D."/>
            <person name="Lee S."/>
            <person name="Talag J."/>
            <person name="Welchert J."/>
            <person name="Wing R.A."/>
        </authorList>
    </citation>
    <scope>NUCLEOTIDE SEQUENCE [LARGE SCALE GENOMIC DNA]</scope>
</reference>
<evidence type="ECO:0000313" key="8">
    <source>
        <dbReference type="Proteomes" id="UP000026962"/>
    </source>
</evidence>
<keyword evidence="5" id="KW-0472">Membrane</keyword>
<dbReference type="Pfam" id="PF13639">
    <property type="entry name" value="zf-RING_2"/>
    <property type="match status" value="1"/>
</dbReference>
<evidence type="ECO:0000313" key="7">
    <source>
        <dbReference type="EnsemblPlants" id="OPUNC04G20640.1"/>
    </source>
</evidence>
<keyword evidence="1" id="KW-0479">Metal-binding</keyword>
<dbReference type="InterPro" id="IPR052788">
    <property type="entry name" value="RING-type_E3_ligase_ATL"/>
</dbReference>
<keyword evidence="3" id="KW-0862">Zinc</keyword>
<dbReference type="GO" id="GO:0008270">
    <property type="term" value="F:zinc ion binding"/>
    <property type="evidence" value="ECO:0007669"/>
    <property type="project" value="UniProtKB-KW"/>
</dbReference>
<dbReference type="OMA" id="AHYSEMP"/>
<dbReference type="PANTHER" id="PTHR45798">
    <property type="entry name" value="RING-H2 FINGER PROTEIN ATL61-RELATED-RELATED"/>
    <property type="match status" value="1"/>
</dbReference>
<evidence type="ECO:0000256" key="3">
    <source>
        <dbReference type="ARBA" id="ARBA00022833"/>
    </source>
</evidence>
<proteinExistence type="predicted"/>
<evidence type="ECO:0000256" key="4">
    <source>
        <dbReference type="PROSITE-ProRule" id="PRU00175"/>
    </source>
</evidence>
<dbReference type="SUPFAM" id="SSF57850">
    <property type="entry name" value="RING/U-box"/>
    <property type="match status" value="1"/>
</dbReference>
<dbReference type="CDD" id="cd16461">
    <property type="entry name" value="RING-H2_EL5-like"/>
    <property type="match status" value="1"/>
</dbReference>
<dbReference type="PANTHER" id="PTHR45798:SF46">
    <property type="entry name" value="RING ZINC FINGER DOMAIN SUPERFAMILY PROTEIN-RELATED"/>
    <property type="match status" value="1"/>
</dbReference>
<dbReference type="PROSITE" id="PS50089">
    <property type="entry name" value="ZF_RING_2"/>
    <property type="match status" value="1"/>
</dbReference>
<keyword evidence="8" id="KW-1185">Reference proteome</keyword>
<dbReference type="HOGENOM" id="CLU_013137_9_1_1"/>
<dbReference type="Proteomes" id="UP000026962">
    <property type="component" value="Chromosome 4"/>
</dbReference>
<organism evidence="7">
    <name type="scientific">Oryza punctata</name>
    <name type="common">Red rice</name>
    <dbReference type="NCBI Taxonomy" id="4537"/>
    <lineage>
        <taxon>Eukaryota</taxon>
        <taxon>Viridiplantae</taxon>
        <taxon>Streptophyta</taxon>
        <taxon>Embryophyta</taxon>
        <taxon>Tracheophyta</taxon>
        <taxon>Spermatophyta</taxon>
        <taxon>Magnoliopsida</taxon>
        <taxon>Liliopsida</taxon>
        <taxon>Poales</taxon>
        <taxon>Poaceae</taxon>
        <taxon>BOP clade</taxon>
        <taxon>Oryzoideae</taxon>
        <taxon>Oryzeae</taxon>
        <taxon>Oryzinae</taxon>
        <taxon>Oryza</taxon>
    </lineage>
</organism>
<keyword evidence="2 4" id="KW-0863">Zinc-finger</keyword>
<dbReference type="Gene3D" id="3.30.40.10">
    <property type="entry name" value="Zinc/RING finger domain, C3HC4 (zinc finger)"/>
    <property type="match status" value="1"/>
</dbReference>
<reference evidence="7" key="1">
    <citation type="submission" date="2015-04" db="UniProtKB">
        <authorList>
            <consortium name="EnsemblPlants"/>
        </authorList>
    </citation>
    <scope>IDENTIFICATION</scope>
</reference>
<dbReference type="eggNOG" id="KOG0800">
    <property type="taxonomic scope" value="Eukaryota"/>
</dbReference>
<protein>
    <recommendedName>
        <fullName evidence="6">RING-type domain-containing protein</fullName>
    </recommendedName>
</protein>
<dbReference type="Gramene" id="OPUNC04G20640.1">
    <property type="protein sequence ID" value="OPUNC04G20640.1"/>
    <property type="gene ID" value="OPUNC04G20640"/>
</dbReference>
<keyword evidence="5" id="KW-0812">Transmembrane</keyword>
<dbReference type="InterPro" id="IPR013083">
    <property type="entry name" value="Znf_RING/FYVE/PHD"/>
</dbReference>
<dbReference type="InterPro" id="IPR001841">
    <property type="entry name" value="Znf_RING"/>
</dbReference>
<dbReference type="EnsemblPlants" id="OPUNC04G20640.1">
    <property type="protein sequence ID" value="OPUNC04G20640.1"/>
    <property type="gene ID" value="OPUNC04G20640"/>
</dbReference>
<sequence length="197" mass="20552">MQLMAARKLLEQPGTAAPPVLGGSIADDRDIVIILASLLCALICVLGIGLVARCACSRRGGGPDAAAANKGVKKSVLRAIPTVEYVSPAAAGGSGKAGDEKEAEEGEQSECAICLSDFEHGDAMRVLPQCGHAFHAACVDKWLRGHSSCPSCRRILVLQLPQGERCQRCGARPEPAAAAASSVWKPTHYSEVPPFLP</sequence>
<evidence type="ECO:0000256" key="1">
    <source>
        <dbReference type="ARBA" id="ARBA00022723"/>
    </source>
</evidence>
<feature type="transmembrane region" description="Helical" evidence="5">
    <location>
        <begin position="31"/>
        <end position="52"/>
    </location>
</feature>
<evidence type="ECO:0000259" key="6">
    <source>
        <dbReference type="PROSITE" id="PS50089"/>
    </source>
</evidence>
<dbReference type="AlphaFoldDB" id="A0A0E0KUE4"/>
<feature type="domain" description="RING-type" evidence="6">
    <location>
        <begin position="111"/>
        <end position="153"/>
    </location>
</feature>
<evidence type="ECO:0000256" key="5">
    <source>
        <dbReference type="SAM" id="Phobius"/>
    </source>
</evidence>
<dbReference type="SMART" id="SM00184">
    <property type="entry name" value="RING"/>
    <property type="match status" value="1"/>
</dbReference>